<evidence type="ECO:0000313" key="2">
    <source>
        <dbReference type="Proteomes" id="UP001345963"/>
    </source>
</evidence>
<dbReference type="Proteomes" id="UP001345963">
    <property type="component" value="Unassembled WGS sequence"/>
</dbReference>
<proteinExistence type="predicted"/>
<comment type="caution">
    <text evidence="1">The sequence shown here is derived from an EMBL/GenBank/DDBJ whole genome shotgun (WGS) entry which is preliminary data.</text>
</comment>
<gene>
    <name evidence="1" type="ORF">ATANTOWER_013687</name>
</gene>
<accession>A0ABU7CGX3</accession>
<keyword evidence="2" id="KW-1185">Reference proteome</keyword>
<protein>
    <recommendedName>
        <fullName evidence="3">Reverse transcriptase</fullName>
    </recommendedName>
</protein>
<name>A0ABU7CGX3_9TELE</name>
<evidence type="ECO:0000313" key="1">
    <source>
        <dbReference type="EMBL" id="MED6262046.1"/>
    </source>
</evidence>
<evidence type="ECO:0008006" key="3">
    <source>
        <dbReference type="Google" id="ProtNLM"/>
    </source>
</evidence>
<dbReference type="EMBL" id="JAHUTI010091382">
    <property type="protein sequence ID" value="MED6262046.1"/>
    <property type="molecule type" value="Genomic_DNA"/>
</dbReference>
<sequence length="159" mass="18054">MDPRILPSEDRASRCHNLVFGTICPAMVKALDSGGVMVEKSLFVCMEDWGNNGGVADRDGGQNVKEGSQRSSPKHLVWLLLEYRVFYNQIKSTFYAQSQPVSQCRFHSTILGSLSPILFVVFMDRILRHMLREGCLVWEPQDFYFVTGQGTQSSRERSE</sequence>
<organism evidence="1 2">
    <name type="scientific">Ataeniobius toweri</name>
    <dbReference type="NCBI Taxonomy" id="208326"/>
    <lineage>
        <taxon>Eukaryota</taxon>
        <taxon>Metazoa</taxon>
        <taxon>Chordata</taxon>
        <taxon>Craniata</taxon>
        <taxon>Vertebrata</taxon>
        <taxon>Euteleostomi</taxon>
        <taxon>Actinopterygii</taxon>
        <taxon>Neopterygii</taxon>
        <taxon>Teleostei</taxon>
        <taxon>Neoteleostei</taxon>
        <taxon>Acanthomorphata</taxon>
        <taxon>Ovalentaria</taxon>
        <taxon>Atherinomorphae</taxon>
        <taxon>Cyprinodontiformes</taxon>
        <taxon>Goodeidae</taxon>
        <taxon>Ataeniobius</taxon>
    </lineage>
</organism>
<reference evidence="1 2" key="1">
    <citation type="submission" date="2021-07" db="EMBL/GenBank/DDBJ databases">
        <authorList>
            <person name="Palmer J.M."/>
        </authorList>
    </citation>
    <scope>NUCLEOTIDE SEQUENCE [LARGE SCALE GENOMIC DNA]</scope>
    <source>
        <strain evidence="1 2">AT_MEX2019</strain>
        <tissue evidence="1">Muscle</tissue>
    </source>
</reference>